<dbReference type="InParanoid" id="A0A0C3FQV0"/>
<dbReference type="InterPro" id="IPR032675">
    <property type="entry name" value="LRR_dom_sf"/>
</dbReference>
<reference evidence="2" key="2">
    <citation type="submission" date="2015-01" db="EMBL/GenBank/DDBJ databases">
        <title>Evolutionary Origins and Diversification of the Mycorrhizal Mutualists.</title>
        <authorList>
            <consortium name="DOE Joint Genome Institute"/>
            <consortium name="Mycorrhizal Genomics Consortium"/>
            <person name="Kohler A."/>
            <person name="Kuo A."/>
            <person name="Nagy L.G."/>
            <person name="Floudas D."/>
            <person name="Copeland A."/>
            <person name="Barry K.W."/>
            <person name="Cichocki N."/>
            <person name="Veneault-Fourrey C."/>
            <person name="LaButti K."/>
            <person name="Lindquist E.A."/>
            <person name="Lipzen A."/>
            <person name="Lundell T."/>
            <person name="Morin E."/>
            <person name="Murat C."/>
            <person name="Riley R."/>
            <person name="Ohm R."/>
            <person name="Sun H."/>
            <person name="Tunlid A."/>
            <person name="Henrissat B."/>
            <person name="Grigoriev I.V."/>
            <person name="Hibbett D.S."/>
            <person name="Martin F."/>
        </authorList>
    </citation>
    <scope>NUCLEOTIDE SEQUENCE [LARGE SCALE GENOMIC DNA]</scope>
    <source>
        <strain evidence="2">F 1598</strain>
    </source>
</reference>
<organism evidence="1 2">
    <name type="scientific">Piloderma croceum (strain F 1598)</name>
    <dbReference type="NCBI Taxonomy" id="765440"/>
    <lineage>
        <taxon>Eukaryota</taxon>
        <taxon>Fungi</taxon>
        <taxon>Dikarya</taxon>
        <taxon>Basidiomycota</taxon>
        <taxon>Agaricomycotina</taxon>
        <taxon>Agaricomycetes</taxon>
        <taxon>Agaricomycetidae</taxon>
        <taxon>Atheliales</taxon>
        <taxon>Atheliaceae</taxon>
        <taxon>Piloderma</taxon>
    </lineage>
</organism>
<proteinExistence type="predicted"/>
<name>A0A0C3FQV0_PILCF</name>
<reference evidence="1 2" key="1">
    <citation type="submission" date="2014-04" db="EMBL/GenBank/DDBJ databases">
        <authorList>
            <consortium name="DOE Joint Genome Institute"/>
            <person name="Kuo A."/>
            <person name="Tarkka M."/>
            <person name="Buscot F."/>
            <person name="Kohler A."/>
            <person name="Nagy L.G."/>
            <person name="Floudas D."/>
            <person name="Copeland A."/>
            <person name="Barry K.W."/>
            <person name="Cichocki N."/>
            <person name="Veneault-Fourrey C."/>
            <person name="LaButti K."/>
            <person name="Lindquist E.A."/>
            <person name="Lipzen A."/>
            <person name="Lundell T."/>
            <person name="Morin E."/>
            <person name="Murat C."/>
            <person name="Sun H."/>
            <person name="Tunlid A."/>
            <person name="Henrissat B."/>
            <person name="Grigoriev I.V."/>
            <person name="Hibbett D.S."/>
            <person name="Martin F."/>
            <person name="Nordberg H.P."/>
            <person name="Cantor M.N."/>
            <person name="Hua S.X."/>
        </authorList>
    </citation>
    <scope>NUCLEOTIDE SEQUENCE [LARGE SCALE GENOMIC DNA]</scope>
    <source>
        <strain evidence="1 2">F 1598</strain>
    </source>
</reference>
<dbReference type="HOGENOM" id="CLU_020999_3_1_1"/>
<dbReference type="Gene3D" id="3.80.10.10">
    <property type="entry name" value="Ribonuclease Inhibitor"/>
    <property type="match status" value="1"/>
</dbReference>
<protein>
    <submittedName>
        <fullName evidence="1">Uncharacterized protein</fullName>
    </submittedName>
</protein>
<dbReference type="EMBL" id="KN832981">
    <property type="protein sequence ID" value="KIM86530.1"/>
    <property type="molecule type" value="Genomic_DNA"/>
</dbReference>
<accession>A0A0C3FQV0</accession>
<sequence>MSHYDQSHILEKLNAKKTSLLVSESHLLLQLAEIRSKLTELESKRANIMNTKACINSLPDDVFLHIVNIGLELDRDSNDPDSLRHEPFPALVSRVSRRWLMTVLDAPLLWTRIRCKPSHYFALERLEAYLMRSQRCPLDITFNISDVMDHSDPTVSKRVRRAVNMLVGHADRWKSFSILAGSAAYLSYTLKALRRIRTPQLAQFAVERQFKRDLRPFPSDFGLFTGGAPALSCVCLHDCNVLSDYLPNLTRITNLQLSYFSPWELFDDCDDLRRMLGMLPSLTHLSLPDRVAEDMHILAVPIELPSLLILEITSSKPHPDVNCMYKLCISLSTPSLNTLIFNLLGSFDMLELLRLSREKPLSLRYPALRTLEIRWGFVVETDEQRDIIKDFMQAFSNITHLTMWSKDHDGQFDVVMKHLTEDAGNPFGPQSLWPHLKSITIQSPFAADLDVVSAMISARIAARRPIDTLILDRVAWRWYGSVDQPAEACSPPSNRRLEQIQDLGTMVNLEVKTGRAVFKAMETFGMSTR</sequence>
<evidence type="ECO:0000313" key="2">
    <source>
        <dbReference type="Proteomes" id="UP000054166"/>
    </source>
</evidence>
<dbReference type="OrthoDB" id="3365698at2759"/>
<dbReference type="AlphaFoldDB" id="A0A0C3FQV0"/>
<dbReference type="Proteomes" id="UP000054166">
    <property type="component" value="Unassembled WGS sequence"/>
</dbReference>
<gene>
    <name evidence="1" type="ORF">PILCRDRAFT_815770</name>
</gene>
<keyword evidence="2" id="KW-1185">Reference proteome</keyword>
<dbReference type="SUPFAM" id="SSF52047">
    <property type="entry name" value="RNI-like"/>
    <property type="match status" value="1"/>
</dbReference>
<evidence type="ECO:0000313" key="1">
    <source>
        <dbReference type="EMBL" id="KIM86530.1"/>
    </source>
</evidence>